<feature type="region of interest" description="Disordered" evidence="1">
    <location>
        <begin position="44"/>
        <end position="79"/>
    </location>
</feature>
<dbReference type="EMBL" id="JBFDAA010000016">
    <property type="protein sequence ID" value="KAL1117343.1"/>
    <property type="molecule type" value="Genomic_DNA"/>
</dbReference>
<accession>A0ABD0YG59</accession>
<protein>
    <submittedName>
        <fullName evidence="2">Uncharacterized protein</fullName>
    </submittedName>
</protein>
<evidence type="ECO:0000313" key="2">
    <source>
        <dbReference type="EMBL" id="KAL1117343.1"/>
    </source>
</evidence>
<evidence type="ECO:0000313" key="3">
    <source>
        <dbReference type="Proteomes" id="UP001558652"/>
    </source>
</evidence>
<name>A0ABD0YG59_9HEMI</name>
<organism evidence="2 3">
    <name type="scientific">Ranatra chinensis</name>
    <dbReference type="NCBI Taxonomy" id="642074"/>
    <lineage>
        <taxon>Eukaryota</taxon>
        <taxon>Metazoa</taxon>
        <taxon>Ecdysozoa</taxon>
        <taxon>Arthropoda</taxon>
        <taxon>Hexapoda</taxon>
        <taxon>Insecta</taxon>
        <taxon>Pterygota</taxon>
        <taxon>Neoptera</taxon>
        <taxon>Paraneoptera</taxon>
        <taxon>Hemiptera</taxon>
        <taxon>Heteroptera</taxon>
        <taxon>Panheteroptera</taxon>
        <taxon>Nepomorpha</taxon>
        <taxon>Nepidae</taxon>
        <taxon>Ranatrinae</taxon>
        <taxon>Ranatra</taxon>
    </lineage>
</organism>
<sequence length="136" mass="15333">MASKHRNMFHKNKKQETTEIGFLCIDKDDNHQQVTSFSAEQTAAVTATVVQPPQQQQQQPPEDSPTHKPSPVATPTRKISRFLVSPVVESPTKVVAPKSETQQALEPPDQPVNNDTDGKPTLKYYLKDFIMFKMMK</sequence>
<keyword evidence="3" id="KW-1185">Reference proteome</keyword>
<dbReference type="Proteomes" id="UP001558652">
    <property type="component" value="Unassembled WGS sequence"/>
</dbReference>
<evidence type="ECO:0000256" key="1">
    <source>
        <dbReference type="SAM" id="MobiDB-lite"/>
    </source>
</evidence>
<feature type="region of interest" description="Disordered" evidence="1">
    <location>
        <begin position="91"/>
        <end position="120"/>
    </location>
</feature>
<dbReference type="AlphaFoldDB" id="A0ABD0YG59"/>
<proteinExistence type="predicted"/>
<feature type="compositionally biased region" description="Low complexity" evidence="1">
    <location>
        <begin position="44"/>
        <end position="60"/>
    </location>
</feature>
<reference evidence="2 3" key="1">
    <citation type="submission" date="2024-07" db="EMBL/GenBank/DDBJ databases">
        <title>Chromosome-level genome assembly of the water stick insect Ranatra chinensis (Heteroptera: Nepidae).</title>
        <authorList>
            <person name="Liu X."/>
        </authorList>
    </citation>
    <scope>NUCLEOTIDE SEQUENCE [LARGE SCALE GENOMIC DNA]</scope>
    <source>
        <strain evidence="2">Cailab_2021Rc</strain>
        <tissue evidence="2">Muscle</tissue>
    </source>
</reference>
<gene>
    <name evidence="2" type="ORF">AAG570_004669</name>
</gene>
<comment type="caution">
    <text evidence="2">The sequence shown here is derived from an EMBL/GenBank/DDBJ whole genome shotgun (WGS) entry which is preliminary data.</text>
</comment>